<evidence type="ECO:0000313" key="10">
    <source>
        <dbReference type="EMBL" id="KAK7573862.1"/>
    </source>
</evidence>
<dbReference type="FunFam" id="2.40.50.40:FF:000007">
    <property type="entry name" value="Chromobox protein homolog 1"/>
    <property type="match status" value="1"/>
</dbReference>
<protein>
    <recommendedName>
        <fullName evidence="7">Heterochromatin protein 1</fullName>
    </recommendedName>
</protein>
<keyword evidence="4" id="KW-0805">Transcription regulation</keyword>
<dbReference type="FunFam" id="2.40.50.40:FF:000031">
    <property type="entry name" value="Heterochromatin protein 1"/>
    <property type="match status" value="1"/>
</dbReference>
<keyword evidence="3" id="KW-0156">Chromatin regulator</keyword>
<evidence type="ECO:0000256" key="1">
    <source>
        <dbReference type="ARBA" id="ARBA00004123"/>
    </source>
</evidence>
<dbReference type="SMART" id="SM00298">
    <property type="entry name" value="CHROMO"/>
    <property type="match status" value="2"/>
</dbReference>
<dbReference type="GO" id="GO:0031507">
    <property type="term" value="P:heterochromatin formation"/>
    <property type="evidence" value="ECO:0007669"/>
    <property type="project" value="UniProtKB-ARBA"/>
</dbReference>
<dbReference type="Proteomes" id="UP001367676">
    <property type="component" value="Unassembled WGS sequence"/>
</dbReference>
<feature type="compositionally biased region" description="Basic and acidic residues" evidence="8">
    <location>
        <begin position="56"/>
        <end position="73"/>
    </location>
</feature>
<feature type="region of interest" description="Disordered" evidence="8">
    <location>
        <begin position="56"/>
        <end position="109"/>
    </location>
</feature>
<gene>
    <name evidence="10" type="ORF">V9T40_011053</name>
</gene>
<dbReference type="InterPro" id="IPR023780">
    <property type="entry name" value="Chromo_domain"/>
</dbReference>
<dbReference type="Pfam" id="PF01393">
    <property type="entry name" value="Chromo_shadow"/>
    <property type="match status" value="1"/>
</dbReference>
<dbReference type="GO" id="GO:0003682">
    <property type="term" value="F:chromatin binding"/>
    <property type="evidence" value="ECO:0007669"/>
    <property type="project" value="UniProtKB-ARBA"/>
</dbReference>
<keyword evidence="5" id="KW-0804">Transcription</keyword>
<name>A0AAN9THX8_9HEMI</name>
<sequence length="167" mass="19536">MGEEEEEFSVEKILDKRTRHGKVEYYLKWKGYDDSENTWEPLENLDCPDLIEEFEENYKKRQDSKPKKEEDPKRKRSSSSLADPPAQKKSKDRVSANKGFERGLEPDKIIGATETNGELRFLMKWKGSDETDTVLAKEANQKCPQVVIDFYEERLTWHSLENGKTSK</sequence>
<dbReference type="GO" id="GO:0000792">
    <property type="term" value="C:heterochromatin"/>
    <property type="evidence" value="ECO:0007669"/>
    <property type="project" value="UniProtKB-ARBA"/>
</dbReference>
<evidence type="ECO:0000256" key="3">
    <source>
        <dbReference type="ARBA" id="ARBA00022853"/>
    </source>
</evidence>
<keyword evidence="11" id="KW-1185">Reference proteome</keyword>
<evidence type="ECO:0000256" key="6">
    <source>
        <dbReference type="ARBA" id="ARBA00023242"/>
    </source>
</evidence>
<dbReference type="EMBL" id="JBBCAQ010000037">
    <property type="protein sequence ID" value="KAK7573862.1"/>
    <property type="molecule type" value="Genomic_DNA"/>
</dbReference>
<dbReference type="PROSITE" id="PS50013">
    <property type="entry name" value="CHROMO_2"/>
    <property type="match status" value="2"/>
</dbReference>
<keyword evidence="6" id="KW-0539">Nucleus</keyword>
<comment type="caution">
    <text evidence="10">The sequence shown here is derived from an EMBL/GenBank/DDBJ whole genome shotgun (WGS) entry which is preliminary data.</text>
</comment>
<dbReference type="CDD" id="cd00034">
    <property type="entry name" value="CSD"/>
    <property type="match status" value="1"/>
</dbReference>
<dbReference type="GO" id="GO:0005634">
    <property type="term" value="C:nucleus"/>
    <property type="evidence" value="ECO:0007669"/>
    <property type="project" value="UniProtKB-SubCell"/>
</dbReference>
<organism evidence="10 11">
    <name type="scientific">Parthenolecanium corni</name>
    <dbReference type="NCBI Taxonomy" id="536013"/>
    <lineage>
        <taxon>Eukaryota</taxon>
        <taxon>Metazoa</taxon>
        <taxon>Ecdysozoa</taxon>
        <taxon>Arthropoda</taxon>
        <taxon>Hexapoda</taxon>
        <taxon>Insecta</taxon>
        <taxon>Pterygota</taxon>
        <taxon>Neoptera</taxon>
        <taxon>Paraneoptera</taxon>
        <taxon>Hemiptera</taxon>
        <taxon>Sternorrhyncha</taxon>
        <taxon>Coccoidea</taxon>
        <taxon>Coccidae</taxon>
        <taxon>Parthenolecanium</taxon>
    </lineage>
</organism>
<evidence type="ECO:0000256" key="8">
    <source>
        <dbReference type="SAM" id="MobiDB-lite"/>
    </source>
</evidence>
<dbReference type="InterPro" id="IPR017984">
    <property type="entry name" value="Chromo_dom_subgr"/>
</dbReference>
<dbReference type="InterPro" id="IPR000953">
    <property type="entry name" value="Chromo/chromo_shadow_dom"/>
</dbReference>
<keyword evidence="2" id="KW-0677">Repeat</keyword>
<accession>A0AAN9THX8</accession>
<feature type="domain" description="Chromo" evidence="9">
    <location>
        <begin position="8"/>
        <end position="66"/>
    </location>
</feature>
<evidence type="ECO:0000256" key="7">
    <source>
        <dbReference type="ARBA" id="ARBA00073803"/>
    </source>
</evidence>
<dbReference type="PROSITE" id="PS00598">
    <property type="entry name" value="CHROMO_1"/>
    <property type="match status" value="1"/>
</dbReference>
<dbReference type="Pfam" id="PF00385">
    <property type="entry name" value="Chromo"/>
    <property type="match status" value="1"/>
</dbReference>
<comment type="subcellular location">
    <subcellularLocation>
        <location evidence="1">Nucleus</location>
    </subcellularLocation>
</comment>
<dbReference type="InterPro" id="IPR008251">
    <property type="entry name" value="Chromo_shadow_dom"/>
</dbReference>
<dbReference type="InterPro" id="IPR051219">
    <property type="entry name" value="Heterochromatin_chromo-domain"/>
</dbReference>
<dbReference type="InterPro" id="IPR023779">
    <property type="entry name" value="Chromodomain_CS"/>
</dbReference>
<evidence type="ECO:0000256" key="2">
    <source>
        <dbReference type="ARBA" id="ARBA00022737"/>
    </source>
</evidence>
<evidence type="ECO:0000256" key="4">
    <source>
        <dbReference type="ARBA" id="ARBA00023015"/>
    </source>
</evidence>
<dbReference type="CDD" id="cd18631">
    <property type="entry name" value="CD_HP1_like"/>
    <property type="match status" value="1"/>
</dbReference>
<dbReference type="SUPFAM" id="SSF54160">
    <property type="entry name" value="Chromo domain-like"/>
    <property type="match status" value="2"/>
</dbReference>
<dbReference type="AlphaFoldDB" id="A0AAN9THX8"/>
<dbReference type="SMART" id="SM00300">
    <property type="entry name" value="ChSh"/>
    <property type="match status" value="1"/>
</dbReference>
<reference evidence="10 11" key="1">
    <citation type="submission" date="2024-03" db="EMBL/GenBank/DDBJ databases">
        <title>Adaptation during the transition from Ophiocordyceps entomopathogen to insect associate is accompanied by gene loss and intensified selection.</title>
        <authorList>
            <person name="Ward C.M."/>
            <person name="Onetto C.A."/>
            <person name="Borneman A.R."/>
        </authorList>
    </citation>
    <scope>NUCLEOTIDE SEQUENCE [LARGE SCALE GENOMIC DNA]</scope>
    <source>
        <strain evidence="10">AWRI1</strain>
        <tissue evidence="10">Single Adult Female</tissue>
    </source>
</reference>
<feature type="compositionally biased region" description="Basic and acidic residues" evidence="8">
    <location>
        <begin position="92"/>
        <end position="108"/>
    </location>
</feature>
<dbReference type="PRINTS" id="PR00504">
    <property type="entry name" value="CHROMODOMAIN"/>
</dbReference>
<feature type="domain" description="Chromo" evidence="9">
    <location>
        <begin position="104"/>
        <end position="162"/>
    </location>
</feature>
<dbReference type="PANTHER" id="PTHR22812">
    <property type="entry name" value="CHROMOBOX PROTEIN"/>
    <property type="match status" value="1"/>
</dbReference>
<evidence type="ECO:0000256" key="5">
    <source>
        <dbReference type="ARBA" id="ARBA00023163"/>
    </source>
</evidence>
<evidence type="ECO:0000313" key="11">
    <source>
        <dbReference type="Proteomes" id="UP001367676"/>
    </source>
</evidence>
<proteinExistence type="predicted"/>
<dbReference type="Gene3D" id="2.40.50.40">
    <property type="match status" value="2"/>
</dbReference>
<evidence type="ECO:0000259" key="9">
    <source>
        <dbReference type="PROSITE" id="PS50013"/>
    </source>
</evidence>
<dbReference type="InterPro" id="IPR016197">
    <property type="entry name" value="Chromo-like_dom_sf"/>
</dbReference>